<dbReference type="SUPFAM" id="SSF56059">
    <property type="entry name" value="Glutathione synthetase ATP-binding domain-like"/>
    <property type="match status" value="1"/>
</dbReference>
<evidence type="ECO:0000256" key="1">
    <source>
        <dbReference type="PROSITE-ProRule" id="PRU00409"/>
    </source>
</evidence>
<comment type="caution">
    <text evidence="3">The sequence shown here is derived from an EMBL/GenBank/DDBJ whole genome shotgun (WGS) entry which is preliminary data.</text>
</comment>
<dbReference type="PROSITE" id="PS50975">
    <property type="entry name" value="ATP_GRASP"/>
    <property type="match status" value="1"/>
</dbReference>
<dbReference type="GO" id="GO:0005524">
    <property type="term" value="F:ATP binding"/>
    <property type="evidence" value="ECO:0007669"/>
    <property type="project" value="UniProtKB-UniRule"/>
</dbReference>
<name>A0A096CXH5_9BACT</name>
<keyword evidence="1" id="KW-0067">ATP-binding</keyword>
<accession>A0A096CXH5</accession>
<dbReference type="InterPro" id="IPR011761">
    <property type="entry name" value="ATP-grasp"/>
</dbReference>
<dbReference type="Proteomes" id="UP000029614">
    <property type="component" value="Unassembled WGS sequence"/>
</dbReference>
<reference evidence="3 4" key="1">
    <citation type="submission" date="2014-07" db="EMBL/GenBank/DDBJ databases">
        <authorList>
            <person name="McCorrison J."/>
            <person name="Sanka R."/>
            <person name="Torralba M."/>
            <person name="Gillis M."/>
            <person name="Haft D.H."/>
            <person name="Methe B."/>
            <person name="Sutton G."/>
            <person name="Nelson K.E."/>
        </authorList>
    </citation>
    <scope>NUCLEOTIDE SEQUENCE [LARGE SCALE GENOMIC DNA]</scope>
    <source>
        <strain evidence="3 4">DNF00058</strain>
    </source>
</reference>
<dbReference type="InterPro" id="IPR026455">
    <property type="entry name" value="GRASP_w_spasm"/>
</dbReference>
<protein>
    <recommendedName>
        <fullName evidence="2">ATP-grasp domain-containing protein</fullName>
    </recommendedName>
</protein>
<keyword evidence="4" id="KW-1185">Reference proteome</keyword>
<organism evidence="3 4">
    <name type="scientific">Prevotella amnii DNF00058</name>
    <dbReference type="NCBI Taxonomy" id="1401066"/>
    <lineage>
        <taxon>Bacteria</taxon>
        <taxon>Pseudomonadati</taxon>
        <taxon>Bacteroidota</taxon>
        <taxon>Bacteroidia</taxon>
        <taxon>Bacteroidales</taxon>
        <taxon>Prevotellaceae</taxon>
        <taxon>Prevotella</taxon>
    </lineage>
</organism>
<feature type="domain" description="ATP-grasp" evidence="2">
    <location>
        <begin position="118"/>
        <end position="307"/>
    </location>
</feature>
<evidence type="ECO:0000259" key="2">
    <source>
        <dbReference type="PROSITE" id="PS50975"/>
    </source>
</evidence>
<dbReference type="Gene3D" id="3.30.470.20">
    <property type="entry name" value="ATP-grasp fold, B domain"/>
    <property type="match status" value="1"/>
</dbReference>
<proteinExistence type="predicted"/>
<gene>
    <name evidence="3" type="ORF">HMPREF9302_10395</name>
</gene>
<dbReference type="GO" id="GO:0046872">
    <property type="term" value="F:metal ion binding"/>
    <property type="evidence" value="ECO:0007669"/>
    <property type="project" value="InterPro"/>
</dbReference>
<sequence>MSQDVVVIEPIAAQECFSVISNDAIIFESSDGKRYNLLDATACWWRRTGIGMKNLVNEVPKKIVAGGRDISKILNGSRNHLNEEFKDLRDYIYQTMYKKCPIHIGNPNRMGLNRMYTLDMAKEIGLNVPEYAVITNYNQLDMLDKITDKFVSKAISNGIYDIGGNDAFYTYTEARDKADFANKDIKLFPSLVMSLVEKSFEVRSFYLNGEFYSMAIFSQRNKQTSIDFRKYCTELPNKNEPFKLPIDVEEKLDKLYKKLDLNTGSADFIVDKDGKFIFLEINPVGQFQMTSLPCNYNLEQKIANYLVYGS</sequence>
<dbReference type="EMBL" id="JRNU01000097">
    <property type="protein sequence ID" value="KGF50009.1"/>
    <property type="molecule type" value="Genomic_DNA"/>
</dbReference>
<evidence type="ECO:0000313" key="3">
    <source>
        <dbReference type="EMBL" id="KGF50009.1"/>
    </source>
</evidence>
<evidence type="ECO:0000313" key="4">
    <source>
        <dbReference type="Proteomes" id="UP000029614"/>
    </source>
</evidence>
<dbReference type="NCBIfam" id="TIGR04192">
    <property type="entry name" value="GRASP_w_spasm"/>
    <property type="match status" value="1"/>
</dbReference>
<keyword evidence="1" id="KW-0547">Nucleotide-binding</keyword>
<dbReference type="AlphaFoldDB" id="A0A096CXH5"/>